<proteinExistence type="predicted"/>
<keyword evidence="4" id="KW-1185">Reference proteome</keyword>
<feature type="domain" description="Reverse transcriptase Ty1/copia-type" evidence="2">
    <location>
        <begin position="165"/>
        <end position="387"/>
    </location>
</feature>
<comment type="caution">
    <text evidence="3">The sequence shown here is derived from an EMBL/GenBank/DDBJ whole genome shotgun (WGS) entry which is preliminary data.</text>
</comment>
<name>A0ABD1BQC6_CARAN</name>
<protein>
    <submittedName>
        <fullName evidence="3">Retrovirus-related Pol polyprotein from transposon RE1</fullName>
    </submittedName>
</protein>
<feature type="region of interest" description="Disordered" evidence="1">
    <location>
        <begin position="44"/>
        <end position="123"/>
    </location>
</feature>
<dbReference type="InterPro" id="IPR013103">
    <property type="entry name" value="RVT_2"/>
</dbReference>
<evidence type="ECO:0000256" key="1">
    <source>
        <dbReference type="SAM" id="MobiDB-lite"/>
    </source>
</evidence>
<organism evidence="3 4">
    <name type="scientific">Cardamine amara subsp. amara</name>
    <dbReference type="NCBI Taxonomy" id="228776"/>
    <lineage>
        <taxon>Eukaryota</taxon>
        <taxon>Viridiplantae</taxon>
        <taxon>Streptophyta</taxon>
        <taxon>Embryophyta</taxon>
        <taxon>Tracheophyta</taxon>
        <taxon>Spermatophyta</taxon>
        <taxon>Magnoliopsida</taxon>
        <taxon>eudicotyledons</taxon>
        <taxon>Gunneridae</taxon>
        <taxon>Pentapetalae</taxon>
        <taxon>rosids</taxon>
        <taxon>malvids</taxon>
        <taxon>Brassicales</taxon>
        <taxon>Brassicaceae</taxon>
        <taxon>Cardamineae</taxon>
        <taxon>Cardamine</taxon>
    </lineage>
</organism>
<evidence type="ECO:0000259" key="2">
    <source>
        <dbReference type="Pfam" id="PF07727"/>
    </source>
</evidence>
<feature type="compositionally biased region" description="Low complexity" evidence="1">
    <location>
        <begin position="74"/>
        <end position="85"/>
    </location>
</feature>
<gene>
    <name evidence="3" type="ORF">V5N11_007877</name>
</gene>
<reference evidence="3 4" key="1">
    <citation type="submission" date="2024-04" db="EMBL/GenBank/DDBJ databases">
        <title>Genome assembly C_amara_ONT_v2.</title>
        <authorList>
            <person name="Yant L."/>
            <person name="Moore C."/>
            <person name="Slenker M."/>
        </authorList>
    </citation>
    <scope>NUCLEOTIDE SEQUENCE [LARGE SCALE GENOMIC DNA]</scope>
    <source>
        <tissue evidence="3">Leaf</tissue>
    </source>
</reference>
<evidence type="ECO:0000313" key="4">
    <source>
        <dbReference type="Proteomes" id="UP001558713"/>
    </source>
</evidence>
<dbReference type="SUPFAM" id="SSF56672">
    <property type="entry name" value="DNA/RNA polymerases"/>
    <property type="match status" value="1"/>
</dbReference>
<dbReference type="AlphaFoldDB" id="A0ABD1BQC6"/>
<feature type="compositionally biased region" description="Polar residues" evidence="1">
    <location>
        <begin position="91"/>
        <end position="108"/>
    </location>
</feature>
<sequence>MNAWQKSFIETTRDIPAADNMDEEQTASVDLSFSVPSLFQQTHHPVDTPRLSANEEHRTGCTAGSDPDPIGNNSVSSSSTIVSTSQEDIPEQSQTQHTEVRRSPSTTHHPMLTRSKAGITKPNPRYALLTHRVSYPEPKTVTEALKDAGWTKAMQGEMGNCAETKTWTLVPYTPNMNVLGSKWVFRTKLNADGSLDKLKARLVAKGYNQEEGIDYLETYSPVVRTATIRLVLHVAIIMQWDIKQMDVQNAFLHGDLTETVYMKQPAGFVDKSKPTHVCHLHKSLYGLKKSPRAWFEKFSNYLLEFGFVCSNRDPSLFIYTRNKDIILLFLYVDDMVITGNSSKTLSTLLQGMNQHFRMKDLGKLEYFLGIQAQYYSGGLFLSQQKYA</sequence>
<dbReference type="PANTHER" id="PTHR43383">
    <property type="entry name" value="NODULIN 6"/>
    <property type="match status" value="1"/>
</dbReference>
<evidence type="ECO:0000313" key="3">
    <source>
        <dbReference type="EMBL" id="KAL1219348.1"/>
    </source>
</evidence>
<dbReference type="EMBL" id="JBANAX010000183">
    <property type="protein sequence ID" value="KAL1219348.1"/>
    <property type="molecule type" value="Genomic_DNA"/>
</dbReference>
<dbReference type="Proteomes" id="UP001558713">
    <property type="component" value="Unassembled WGS sequence"/>
</dbReference>
<dbReference type="InterPro" id="IPR043502">
    <property type="entry name" value="DNA/RNA_pol_sf"/>
</dbReference>
<accession>A0ABD1BQC6</accession>
<dbReference type="Pfam" id="PF07727">
    <property type="entry name" value="RVT_2"/>
    <property type="match status" value="1"/>
</dbReference>
<dbReference type="PANTHER" id="PTHR43383:SF2">
    <property type="entry name" value="AMIDOHYDROLASE 2 FAMILY PROTEIN"/>
    <property type="match status" value="1"/>
</dbReference>